<dbReference type="Proteomes" id="UP000886520">
    <property type="component" value="Chromosome 9"/>
</dbReference>
<organism evidence="1 2">
    <name type="scientific">Adiantum capillus-veneris</name>
    <name type="common">Maidenhair fern</name>
    <dbReference type="NCBI Taxonomy" id="13818"/>
    <lineage>
        <taxon>Eukaryota</taxon>
        <taxon>Viridiplantae</taxon>
        <taxon>Streptophyta</taxon>
        <taxon>Embryophyta</taxon>
        <taxon>Tracheophyta</taxon>
        <taxon>Polypodiopsida</taxon>
        <taxon>Polypodiidae</taxon>
        <taxon>Polypodiales</taxon>
        <taxon>Pteridineae</taxon>
        <taxon>Pteridaceae</taxon>
        <taxon>Vittarioideae</taxon>
        <taxon>Adiantum</taxon>
    </lineage>
</organism>
<reference evidence="1" key="1">
    <citation type="submission" date="2021-01" db="EMBL/GenBank/DDBJ databases">
        <title>Adiantum capillus-veneris genome.</title>
        <authorList>
            <person name="Fang Y."/>
            <person name="Liao Q."/>
        </authorList>
    </citation>
    <scope>NUCLEOTIDE SEQUENCE</scope>
    <source>
        <strain evidence="1">H3</strain>
        <tissue evidence="1">Leaf</tissue>
    </source>
</reference>
<comment type="caution">
    <text evidence="1">The sequence shown here is derived from an EMBL/GenBank/DDBJ whole genome shotgun (WGS) entry which is preliminary data.</text>
</comment>
<accession>A0A9D4UWX1</accession>
<evidence type="ECO:0000313" key="1">
    <source>
        <dbReference type="EMBL" id="KAI5075305.1"/>
    </source>
</evidence>
<protein>
    <submittedName>
        <fullName evidence="1">Uncharacterized protein</fullName>
    </submittedName>
</protein>
<proteinExistence type="predicted"/>
<sequence length="96" mass="9956">MLAEVPTVLVGGGCGIGMSALHAAVADACDGGCCHQRTTALSALHAAVADACDRGSHHQMTTALRVVLFPSKEVTRVADSPLGWIIMNQCLKELKV</sequence>
<gene>
    <name evidence="1" type="ORF">GOP47_0009381</name>
</gene>
<evidence type="ECO:0000313" key="2">
    <source>
        <dbReference type="Proteomes" id="UP000886520"/>
    </source>
</evidence>
<name>A0A9D4UWX1_ADICA</name>
<dbReference type="AlphaFoldDB" id="A0A9D4UWX1"/>
<keyword evidence="2" id="KW-1185">Reference proteome</keyword>
<dbReference type="EMBL" id="JABFUD020000009">
    <property type="protein sequence ID" value="KAI5075305.1"/>
    <property type="molecule type" value="Genomic_DNA"/>
</dbReference>